<dbReference type="Proteomes" id="UP001152485">
    <property type="component" value="Unassembled WGS sequence"/>
</dbReference>
<feature type="domain" description="NADP-dependent oxidoreductase" evidence="1">
    <location>
        <begin position="2"/>
        <end position="258"/>
    </location>
</feature>
<dbReference type="InterPro" id="IPR053135">
    <property type="entry name" value="AKR2_Oxidoreductase"/>
</dbReference>
<evidence type="ECO:0000313" key="2">
    <source>
        <dbReference type="EMBL" id="CAH9054291.1"/>
    </source>
</evidence>
<sequence>MKLAIGTVQFGLSYGVTNHDGQVKNHEIKKILNLAQQSGIRLLDTARAYGKSEQALSQYDSLETFKIVTKIPSLNAENKDIKQTFMQSLAALKVDCVYALLFHNADDLLSAEANTFFEQALEIKAQGLCEKIGVSVYTPEQLAKISDNFPIDVVQIPLNCFDQRFAQSACLELYKTHNIEVHTRSLFLQGALLSDIQSLPAHFNKFKSDFERFHKVCTELQCTPMILALAIALHFDFISQAIVGVCSTNQLEQILTNYAKALQLLPLHPKHIKVLKCDDLELINPANWPIN</sequence>
<comment type="caution">
    <text evidence="3">The sequence shown here is derived from an EMBL/GenBank/DDBJ whole genome shotgun (WGS) entry which is preliminary data.</text>
</comment>
<dbReference type="SUPFAM" id="SSF51430">
    <property type="entry name" value="NAD(P)-linked oxidoreductase"/>
    <property type="match status" value="1"/>
</dbReference>
<evidence type="ECO:0000313" key="5">
    <source>
        <dbReference type="Proteomes" id="UP001152485"/>
    </source>
</evidence>
<dbReference type="Proteomes" id="UP001152467">
    <property type="component" value="Unassembled WGS sequence"/>
</dbReference>
<dbReference type="Gene3D" id="3.20.20.100">
    <property type="entry name" value="NADP-dependent oxidoreductase domain"/>
    <property type="match status" value="1"/>
</dbReference>
<dbReference type="AlphaFoldDB" id="A0A9W4QWY3"/>
<dbReference type="EMBL" id="CAMAPD010000004">
    <property type="protein sequence ID" value="CAH9054291.1"/>
    <property type="molecule type" value="Genomic_DNA"/>
</dbReference>
<organism evidence="3 4">
    <name type="scientific">Pseudoalteromonas holothuriae</name>
    <dbReference type="NCBI Taxonomy" id="2963714"/>
    <lineage>
        <taxon>Bacteria</taxon>
        <taxon>Pseudomonadati</taxon>
        <taxon>Pseudomonadota</taxon>
        <taxon>Gammaproteobacteria</taxon>
        <taxon>Alteromonadales</taxon>
        <taxon>Pseudoalteromonadaceae</taxon>
        <taxon>Pseudoalteromonas</taxon>
    </lineage>
</organism>
<protein>
    <recommendedName>
        <fullName evidence="1">NADP-dependent oxidoreductase domain-containing protein</fullName>
    </recommendedName>
</protein>
<dbReference type="EMBL" id="CAMAPC010000006">
    <property type="protein sequence ID" value="CAH9056964.1"/>
    <property type="molecule type" value="Genomic_DNA"/>
</dbReference>
<dbReference type="PANTHER" id="PTHR43312">
    <property type="entry name" value="D-THREO-ALDOSE 1-DEHYDROGENASE"/>
    <property type="match status" value="1"/>
</dbReference>
<dbReference type="PANTHER" id="PTHR43312:SF1">
    <property type="entry name" value="NADP-DEPENDENT OXIDOREDUCTASE DOMAIN-CONTAINING PROTEIN"/>
    <property type="match status" value="1"/>
</dbReference>
<keyword evidence="4" id="KW-1185">Reference proteome</keyword>
<dbReference type="InterPro" id="IPR023210">
    <property type="entry name" value="NADP_OxRdtase_dom"/>
</dbReference>
<accession>A0A9W4QWY3</accession>
<gene>
    <name evidence="3" type="ORF">PSECIP111854_01899</name>
    <name evidence="2" type="ORF">PSECIP111951_01003</name>
</gene>
<evidence type="ECO:0000313" key="3">
    <source>
        <dbReference type="EMBL" id="CAH9056964.1"/>
    </source>
</evidence>
<evidence type="ECO:0000313" key="4">
    <source>
        <dbReference type="Proteomes" id="UP001152467"/>
    </source>
</evidence>
<reference evidence="3 5" key="1">
    <citation type="submission" date="2022-07" db="EMBL/GenBank/DDBJ databases">
        <authorList>
            <person name="Criscuolo A."/>
        </authorList>
    </citation>
    <scope>NUCLEOTIDE SEQUENCE</scope>
    <source>
        <strain evidence="5">CIP 111951</strain>
        <strain evidence="3">CIP111854</strain>
        <strain evidence="2">CIP111951</strain>
    </source>
</reference>
<dbReference type="RefSeq" id="WP_261592191.1">
    <property type="nucleotide sequence ID" value="NZ_CAMAPC010000006.1"/>
</dbReference>
<evidence type="ECO:0000259" key="1">
    <source>
        <dbReference type="Pfam" id="PF00248"/>
    </source>
</evidence>
<name>A0A9W4QWY3_9GAMM</name>
<dbReference type="CDD" id="cd19097">
    <property type="entry name" value="AKR_unchar"/>
    <property type="match status" value="1"/>
</dbReference>
<proteinExistence type="predicted"/>
<dbReference type="Pfam" id="PF00248">
    <property type="entry name" value="Aldo_ket_red"/>
    <property type="match status" value="1"/>
</dbReference>
<dbReference type="InterPro" id="IPR036812">
    <property type="entry name" value="NAD(P)_OxRdtase_dom_sf"/>
</dbReference>